<dbReference type="Proteomes" id="UP001209878">
    <property type="component" value="Unassembled WGS sequence"/>
</dbReference>
<evidence type="ECO:0000256" key="1">
    <source>
        <dbReference type="SAM" id="MobiDB-lite"/>
    </source>
</evidence>
<feature type="compositionally biased region" description="Acidic residues" evidence="1">
    <location>
        <begin position="187"/>
        <end position="198"/>
    </location>
</feature>
<name>A0AAD9KFN4_RIDPI</name>
<gene>
    <name evidence="2" type="ORF">NP493_1142g00061</name>
</gene>
<protein>
    <submittedName>
        <fullName evidence="2">Uncharacterized protein</fullName>
    </submittedName>
</protein>
<accession>A0AAD9KFN4</accession>
<comment type="caution">
    <text evidence="2">The sequence shown here is derived from an EMBL/GenBank/DDBJ whole genome shotgun (WGS) entry which is preliminary data.</text>
</comment>
<feature type="region of interest" description="Disordered" evidence="1">
    <location>
        <begin position="1"/>
        <end position="37"/>
    </location>
</feature>
<sequence length="475" mass="50526">MGTNPGLKAIWDDEQERRRERGEPEEIDIPSSADRENVRWTHGEAALQERLRQIMSDLQPYIDDDADSSVSSGSDDVSVIPSSQVICHISSGESNPYSQDTVLLGEEDEEGEEEDPVISEVSIRQVVSSSQTFQQERTRHTLDSQDQSLARILASLADDSDSPVFSQSVLEEQDSILSQLLPPGNEPESEEEDAESEEMSQCLPLEGLPDLAGMESSWNSSQWVDVDSPRKCPPPSDSSATIESVIPQLDGPVDEKSDVGTIEQPRKRLGMRGSTLRSRTSNHVASPFSFVAHTSTGMHSAFKASHAVEPFPPPKTPSKKWPDIIVDLRSPPPVQISENVEIRSVAGVNVQLLGVAGVNVQLLGVAGVNVQLLGVAGVNVQLVGVAGVNVQLVGVAGVNVQLVGVAGVNVQLVGVAGVNVQLVGVAGVNVQLVGVAGVNVQLVGVAGVNVQLLGVAGVNVQLLMVEQGPEMEMYS</sequence>
<evidence type="ECO:0000313" key="3">
    <source>
        <dbReference type="Proteomes" id="UP001209878"/>
    </source>
</evidence>
<dbReference type="EMBL" id="JAODUO010001140">
    <property type="protein sequence ID" value="KAK2170794.1"/>
    <property type="molecule type" value="Genomic_DNA"/>
</dbReference>
<evidence type="ECO:0000313" key="2">
    <source>
        <dbReference type="EMBL" id="KAK2170794.1"/>
    </source>
</evidence>
<feature type="compositionally biased region" description="Basic and acidic residues" evidence="1">
    <location>
        <begin position="15"/>
        <end position="24"/>
    </location>
</feature>
<dbReference type="AlphaFoldDB" id="A0AAD9KFN4"/>
<feature type="region of interest" description="Disordered" evidence="1">
    <location>
        <begin position="160"/>
        <end position="211"/>
    </location>
</feature>
<keyword evidence="3" id="KW-1185">Reference proteome</keyword>
<reference evidence="2" key="1">
    <citation type="journal article" date="2023" name="Mol. Biol. Evol.">
        <title>Third-Generation Sequencing Reveals the Adaptive Role of the Epigenome in Three Deep-Sea Polychaetes.</title>
        <authorList>
            <person name="Perez M."/>
            <person name="Aroh O."/>
            <person name="Sun Y."/>
            <person name="Lan Y."/>
            <person name="Juniper S.K."/>
            <person name="Young C.R."/>
            <person name="Angers B."/>
            <person name="Qian P.Y."/>
        </authorList>
    </citation>
    <scope>NUCLEOTIDE SEQUENCE</scope>
    <source>
        <strain evidence="2">R07B-5</strain>
    </source>
</reference>
<feature type="compositionally biased region" description="Polar residues" evidence="1">
    <location>
        <begin position="163"/>
        <end position="178"/>
    </location>
</feature>
<proteinExistence type="predicted"/>
<organism evidence="2 3">
    <name type="scientific">Ridgeia piscesae</name>
    <name type="common">Tubeworm</name>
    <dbReference type="NCBI Taxonomy" id="27915"/>
    <lineage>
        <taxon>Eukaryota</taxon>
        <taxon>Metazoa</taxon>
        <taxon>Spiralia</taxon>
        <taxon>Lophotrochozoa</taxon>
        <taxon>Annelida</taxon>
        <taxon>Polychaeta</taxon>
        <taxon>Sedentaria</taxon>
        <taxon>Canalipalpata</taxon>
        <taxon>Sabellida</taxon>
        <taxon>Siboglinidae</taxon>
        <taxon>Ridgeia</taxon>
    </lineage>
</organism>